<feature type="transmembrane region" description="Helical" evidence="6">
    <location>
        <begin position="40"/>
        <end position="60"/>
    </location>
</feature>
<feature type="transmembrane region" description="Helical" evidence="6">
    <location>
        <begin position="517"/>
        <end position="537"/>
    </location>
</feature>
<feature type="transmembrane region" description="Helical" evidence="6">
    <location>
        <begin position="132"/>
        <end position="155"/>
    </location>
</feature>
<dbReference type="InterPro" id="IPR011701">
    <property type="entry name" value="MFS"/>
</dbReference>
<feature type="transmembrane region" description="Helical" evidence="6">
    <location>
        <begin position="335"/>
        <end position="357"/>
    </location>
</feature>
<comment type="subcellular location">
    <subcellularLocation>
        <location evidence="1">Membrane</location>
        <topology evidence="1">Multi-pass membrane protein</topology>
    </subcellularLocation>
</comment>
<feature type="transmembrane region" description="Helical" evidence="6">
    <location>
        <begin position="167"/>
        <end position="185"/>
    </location>
</feature>
<name>A0A7W6NPH0_9CAUL</name>
<feature type="transmembrane region" description="Helical" evidence="6">
    <location>
        <begin position="390"/>
        <end position="413"/>
    </location>
</feature>
<evidence type="ECO:0000256" key="5">
    <source>
        <dbReference type="ARBA" id="ARBA00023136"/>
    </source>
</evidence>
<protein>
    <submittedName>
        <fullName evidence="7">MFS family permease</fullName>
    </submittedName>
</protein>
<evidence type="ECO:0000313" key="7">
    <source>
        <dbReference type="EMBL" id="MBB4082142.1"/>
    </source>
</evidence>
<organism evidence="7 8">
    <name type="scientific">Brevundimonas lenta</name>
    <dbReference type="NCBI Taxonomy" id="424796"/>
    <lineage>
        <taxon>Bacteria</taxon>
        <taxon>Pseudomonadati</taxon>
        <taxon>Pseudomonadota</taxon>
        <taxon>Alphaproteobacteria</taxon>
        <taxon>Caulobacterales</taxon>
        <taxon>Caulobacteraceae</taxon>
        <taxon>Brevundimonas</taxon>
    </lineage>
</organism>
<evidence type="ECO:0000256" key="4">
    <source>
        <dbReference type="ARBA" id="ARBA00022989"/>
    </source>
</evidence>
<feature type="transmembrane region" description="Helical" evidence="6">
    <location>
        <begin position="107"/>
        <end position="126"/>
    </location>
</feature>
<reference evidence="7 8" key="1">
    <citation type="submission" date="2020-08" db="EMBL/GenBank/DDBJ databases">
        <title>Genomic Encyclopedia of Type Strains, Phase IV (KMG-IV): sequencing the most valuable type-strain genomes for metagenomic binning, comparative biology and taxonomic classification.</title>
        <authorList>
            <person name="Goeker M."/>
        </authorList>
    </citation>
    <scope>NUCLEOTIDE SEQUENCE [LARGE SCALE GENOMIC DNA]</scope>
    <source>
        <strain evidence="7 8">DSM 23960</strain>
    </source>
</reference>
<dbReference type="Proteomes" id="UP000529946">
    <property type="component" value="Unassembled WGS sequence"/>
</dbReference>
<dbReference type="Pfam" id="PF07690">
    <property type="entry name" value="MFS_1"/>
    <property type="match status" value="1"/>
</dbReference>
<dbReference type="GO" id="GO:0022857">
    <property type="term" value="F:transmembrane transporter activity"/>
    <property type="evidence" value="ECO:0007669"/>
    <property type="project" value="InterPro"/>
</dbReference>
<feature type="transmembrane region" description="Helical" evidence="6">
    <location>
        <begin position="197"/>
        <end position="217"/>
    </location>
</feature>
<evidence type="ECO:0000256" key="1">
    <source>
        <dbReference type="ARBA" id="ARBA00004141"/>
    </source>
</evidence>
<evidence type="ECO:0000313" key="8">
    <source>
        <dbReference type="Proteomes" id="UP000529946"/>
    </source>
</evidence>
<dbReference type="SUPFAM" id="SSF103473">
    <property type="entry name" value="MFS general substrate transporter"/>
    <property type="match status" value="1"/>
</dbReference>
<feature type="transmembrane region" description="Helical" evidence="6">
    <location>
        <begin position="229"/>
        <end position="255"/>
    </location>
</feature>
<dbReference type="RefSeq" id="WP_183203257.1">
    <property type="nucleotide sequence ID" value="NZ_BAAAER010000004.1"/>
</dbReference>
<dbReference type="EMBL" id="JACIDM010000001">
    <property type="protein sequence ID" value="MBB4082142.1"/>
    <property type="molecule type" value="Genomic_DNA"/>
</dbReference>
<dbReference type="AlphaFoldDB" id="A0A7W6NPH0"/>
<keyword evidence="5 6" id="KW-0472">Membrane</keyword>
<evidence type="ECO:0000256" key="6">
    <source>
        <dbReference type="SAM" id="Phobius"/>
    </source>
</evidence>
<feature type="transmembrane region" description="Helical" evidence="6">
    <location>
        <begin position="364"/>
        <end position="384"/>
    </location>
</feature>
<dbReference type="InterPro" id="IPR036259">
    <property type="entry name" value="MFS_trans_sf"/>
</dbReference>
<sequence>MSRRNFHLPWAEYVETLKPHERPMLPGSPATPDHTLRYRLAYAAIGLLVTMTGAIGSAMISANTQLLAGALGASVVEAAWLPVVFVMTNACMNLLLIKFRQQYGLRLFAQIFLIAYALIGVGNLFFEGYQSTLIVRAFAGMVSAALSSLGILYLIQAFPAAHRLKGLIIGIGASSVAIPLVRLFSNQLLELSEWQGFHVFELGLSLLSLAAVFALRLPPSEKLKVFEKLDFVTFALFAPGIALLCAVLGLGRIVWWTEAAWIGWALIGSIVLLSAALIVEYNRKTPLINLKWMAGPDIVRLALAIVGVRIVLSEQTAGAVGLMTILGVGPDQMHGLFLLILLATIAGTLTSALTLNMAKLNKPIAIALGLIAIGAFMDAHATVLTRPAQLYFSQALMAFAASFFIGPAMMQGIVQVLQKGAQNMVSFIVVFGLGQNLGGLLGSALIGTIQTVRERFHFSQLTEGINMGDPDVVLRMQQLSGAYARVIGDPALRAMEGQALLQQQITQQAHVLAYNDVFLLISAAAAVGCLWVTFNHLRPRIEARRAERLAANETAASAAAAID</sequence>
<accession>A0A7W6NPH0</accession>
<keyword evidence="8" id="KW-1185">Reference proteome</keyword>
<feature type="transmembrane region" description="Helical" evidence="6">
    <location>
        <begin position="261"/>
        <end position="281"/>
    </location>
</feature>
<feature type="transmembrane region" description="Helical" evidence="6">
    <location>
        <begin position="66"/>
        <end position="95"/>
    </location>
</feature>
<gene>
    <name evidence="7" type="ORF">GGR12_000981</name>
</gene>
<keyword evidence="2" id="KW-0813">Transport</keyword>
<keyword evidence="4 6" id="KW-1133">Transmembrane helix</keyword>
<dbReference type="PANTHER" id="PTHR42718:SF9">
    <property type="entry name" value="MAJOR FACILITATOR SUPERFAMILY MULTIDRUG TRANSPORTER MFSC"/>
    <property type="match status" value="1"/>
</dbReference>
<comment type="caution">
    <text evidence="7">The sequence shown here is derived from an EMBL/GenBank/DDBJ whole genome shotgun (WGS) entry which is preliminary data.</text>
</comment>
<evidence type="ECO:0000256" key="2">
    <source>
        <dbReference type="ARBA" id="ARBA00022448"/>
    </source>
</evidence>
<keyword evidence="3 6" id="KW-0812">Transmembrane</keyword>
<dbReference type="GO" id="GO:0016020">
    <property type="term" value="C:membrane"/>
    <property type="evidence" value="ECO:0007669"/>
    <property type="project" value="UniProtKB-SubCell"/>
</dbReference>
<evidence type="ECO:0000256" key="3">
    <source>
        <dbReference type="ARBA" id="ARBA00022692"/>
    </source>
</evidence>
<proteinExistence type="predicted"/>
<feature type="transmembrane region" description="Helical" evidence="6">
    <location>
        <begin position="425"/>
        <end position="449"/>
    </location>
</feature>
<dbReference type="PANTHER" id="PTHR42718">
    <property type="entry name" value="MAJOR FACILITATOR SUPERFAMILY MULTIDRUG TRANSPORTER MFSC"/>
    <property type="match status" value="1"/>
</dbReference>
<feature type="transmembrane region" description="Helical" evidence="6">
    <location>
        <begin position="301"/>
        <end position="329"/>
    </location>
</feature>
<dbReference type="Gene3D" id="1.20.1250.20">
    <property type="entry name" value="MFS general substrate transporter like domains"/>
    <property type="match status" value="1"/>
</dbReference>